<accession>A0A6P2V324</accession>
<dbReference type="Proteomes" id="UP000494110">
    <property type="component" value="Unassembled WGS sequence"/>
</dbReference>
<dbReference type="EMBL" id="CABVQN010000003">
    <property type="protein sequence ID" value="VWC77527.1"/>
    <property type="molecule type" value="Genomic_DNA"/>
</dbReference>
<gene>
    <name evidence="1" type="ORF">BLA39750_00981</name>
</gene>
<name>A0A6P2V324_BURL3</name>
<protein>
    <submittedName>
        <fullName evidence="1">Uncharacterized protein</fullName>
    </submittedName>
</protein>
<organism evidence="1 2">
    <name type="scientific">Burkholderia lata (strain ATCC 17760 / DSM 23089 / LMG 22485 / NCIMB 9086 / R18194 / 383)</name>
    <dbReference type="NCBI Taxonomy" id="482957"/>
    <lineage>
        <taxon>Bacteria</taxon>
        <taxon>Pseudomonadati</taxon>
        <taxon>Pseudomonadota</taxon>
        <taxon>Betaproteobacteria</taxon>
        <taxon>Burkholderiales</taxon>
        <taxon>Burkholderiaceae</taxon>
        <taxon>Burkholderia</taxon>
        <taxon>Burkholderia cepacia complex</taxon>
    </lineage>
</organism>
<sequence length="31" mass="3208">MGSEAEYAGDHVVDGVHFVDFCPLVGDEVGG</sequence>
<evidence type="ECO:0000313" key="2">
    <source>
        <dbReference type="Proteomes" id="UP000494110"/>
    </source>
</evidence>
<dbReference type="AlphaFoldDB" id="A0A6P2V324"/>
<reference evidence="1 2" key="1">
    <citation type="submission" date="2019-09" db="EMBL/GenBank/DDBJ databases">
        <authorList>
            <person name="Depoorter E."/>
        </authorList>
    </citation>
    <scope>NUCLEOTIDE SEQUENCE [LARGE SCALE GENOMIC DNA]</scope>
    <source>
        <strain evidence="1">R-39750</strain>
    </source>
</reference>
<proteinExistence type="predicted"/>
<evidence type="ECO:0000313" key="1">
    <source>
        <dbReference type="EMBL" id="VWC77527.1"/>
    </source>
</evidence>